<organism evidence="15">
    <name type="scientific">Nippostrongylus brasiliensis</name>
    <name type="common">Rat hookworm</name>
    <dbReference type="NCBI Taxonomy" id="27835"/>
    <lineage>
        <taxon>Eukaryota</taxon>
        <taxon>Metazoa</taxon>
        <taxon>Ecdysozoa</taxon>
        <taxon>Nematoda</taxon>
        <taxon>Chromadorea</taxon>
        <taxon>Rhabditida</taxon>
        <taxon>Rhabditina</taxon>
        <taxon>Rhabditomorpha</taxon>
        <taxon>Strongyloidea</taxon>
        <taxon>Heligmosomidae</taxon>
        <taxon>Nippostrongylus</taxon>
    </lineage>
</organism>
<dbReference type="NCBIfam" id="TIGR00636">
    <property type="entry name" value="PduO_Nterm"/>
    <property type="match status" value="1"/>
</dbReference>
<name>A0A0N4YT46_NIPBR</name>
<reference evidence="15" key="1">
    <citation type="submission" date="2017-02" db="UniProtKB">
        <authorList>
            <consortium name="WormBaseParasite"/>
        </authorList>
    </citation>
    <scope>IDENTIFICATION</scope>
</reference>
<feature type="domain" description="THIF-type NAD/FAD binding fold" evidence="11">
    <location>
        <begin position="201"/>
        <end position="429"/>
    </location>
</feature>
<evidence type="ECO:0000256" key="3">
    <source>
        <dbReference type="ARBA" id="ARBA00022679"/>
    </source>
</evidence>
<evidence type="ECO:0000256" key="7">
    <source>
        <dbReference type="ARBA" id="ARBA00056747"/>
    </source>
</evidence>
<evidence type="ECO:0000256" key="1">
    <source>
        <dbReference type="ARBA" id="ARBA00007487"/>
    </source>
</evidence>
<evidence type="ECO:0000256" key="8">
    <source>
        <dbReference type="ARBA" id="ARBA00071654"/>
    </source>
</evidence>
<evidence type="ECO:0000256" key="9">
    <source>
        <dbReference type="ARBA" id="ARBA00075216"/>
    </source>
</evidence>
<sequence>MIFIGRGTGDSGKSSLFNNERRWKDDDAFMALGNTDELSSLLGVCRELAIQDNIPELVEVLAKLQCCLQDIGAHLATPPQSSEKKKAKTFIDTHMVEWIHAEIDRFGDQLPPIRQFILSGGGTTSAHLQYARAVCRRAERSVVPLVRAEEADPQALKFLNRMSDLLFVLGRFACMKNGQEELTYLRPDTVTSNPVMDEVRYDRQLRLWGEEGQSSIARTSVCVLGSSALGTEIVKSLVLAGIHSVCIVDSAFVDTPDLGQNFFLRESDLGRPRAHATIEYLKELNPAVVGHSLLLSPTDLSDDDLSLMLQFFVVVGTNLPEDVTTRISSFLFERGVPFISARAYGLLGYIRIFVQEHTIANNHEENALPDLRLDQPFPELQKMADQTDIDSMSLEELRHTPYILLYLIALKRYKQITGDANAFPDTYAKRKQFLEILWKMRREAESGSFDAENFNEAKAALARSLHATKVPRHVEEILLDGNCDESSRCLKPFWLICAGLRRFVNAHGVLPLTGTLPDMTSDSKRYTRLASIFREKALADAAEVYAYTKEVEQERGVSDVITEDLCYRFCKNANGIRLQRGSERDSPKTFQDLLSTIASSSEEEGSVSLAVWFLLLRAADKFHREKGRYPGTNGVPCTIDAVDLKQRVVSIISSSKFESDTLTHFLFEVCRRIFCSGITAQEVIKLATNQYVPLDNTFVYDGHTQQSTVFRM</sequence>
<evidence type="ECO:0000256" key="5">
    <source>
        <dbReference type="ARBA" id="ARBA00022840"/>
    </source>
</evidence>
<keyword evidence="4 10" id="KW-0547">Nucleotide-binding</keyword>
<evidence type="ECO:0000256" key="4">
    <source>
        <dbReference type="ARBA" id="ARBA00022741"/>
    </source>
</evidence>
<evidence type="ECO:0000259" key="12">
    <source>
        <dbReference type="Pfam" id="PF01923"/>
    </source>
</evidence>
<dbReference type="PANTHER" id="PTHR12213:SF0">
    <property type="entry name" value="CORRINOID ADENOSYLTRANSFERASE MMAB"/>
    <property type="match status" value="1"/>
</dbReference>
<dbReference type="Gene3D" id="3.40.50.720">
    <property type="entry name" value="NAD(P)-binding Rossmann-like Domain"/>
    <property type="match status" value="2"/>
</dbReference>
<comment type="function">
    <text evidence="7">Converts cob(I)alamin to adenosylcobalamin (adenosylcob(III)alamin), a coenzyme for methylmalonyl-CoA mutase, therefore participates in the final step of the vitamin B12 conversion. Generates adenosylcobalamin (AdoCbl) and directly delivers the cofactor to MUT in a transfer that is stimulated by ATP-binding to MMAB and gated by MMAA.</text>
</comment>
<dbReference type="SUPFAM" id="SSF69572">
    <property type="entry name" value="Activating enzymes of the ubiquitin-like proteins"/>
    <property type="match status" value="1"/>
</dbReference>
<dbReference type="InterPro" id="IPR029499">
    <property type="entry name" value="PduO-typ"/>
</dbReference>
<comment type="similarity">
    <text evidence="1 10">Belongs to the Cob(I)alamin adenosyltransferase family.</text>
</comment>
<evidence type="ECO:0000313" key="13">
    <source>
        <dbReference type="EMBL" id="VDL84156.1"/>
    </source>
</evidence>
<dbReference type="STRING" id="27835.A0A0N4YT46"/>
<dbReference type="GO" id="GO:0008817">
    <property type="term" value="F:corrinoid adenosyltransferase activity"/>
    <property type="evidence" value="ECO:0007669"/>
    <property type="project" value="TreeGrafter"/>
</dbReference>
<keyword evidence="5 10" id="KW-0067">ATP-binding</keyword>
<dbReference type="GO" id="GO:0009235">
    <property type="term" value="P:cobalamin metabolic process"/>
    <property type="evidence" value="ECO:0007669"/>
    <property type="project" value="UniProtKB-ARBA"/>
</dbReference>
<dbReference type="Gene3D" id="1.20.1200.10">
    <property type="entry name" value="Cobalamin adenosyltransferase-like"/>
    <property type="match status" value="1"/>
</dbReference>
<keyword evidence="3 10" id="KW-0808">Transferase</keyword>
<dbReference type="GO" id="GO:0005524">
    <property type="term" value="F:ATP binding"/>
    <property type="evidence" value="ECO:0007669"/>
    <property type="project" value="UniProtKB-UniRule"/>
</dbReference>
<dbReference type="AlphaFoldDB" id="A0A0N4YT46"/>
<evidence type="ECO:0000313" key="15">
    <source>
        <dbReference type="WBParaSite" id="NBR_0002041801-mRNA-1"/>
    </source>
</evidence>
<evidence type="ECO:0000259" key="11">
    <source>
        <dbReference type="Pfam" id="PF00899"/>
    </source>
</evidence>
<protein>
    <recommendedName>
        <fullName evidence="8">Corrinoid adenosyltransferase MMAB</fullName>
    </recommendedName>
    <alternativeName>
        <fullName evidence="9">ATP:co(I)rrinoid adenosyltransferase MMAB</fullName>
    </alternativeName>
</protein>
<dbReference type="Pfam" id="PF01923">
    <property type="entry name" value="Cob_adeno_trans"/>
    <property type="match status" value="1"/>
</dbReference>
<evidence type="ECO:0000256" key="10">
    <source>
        <dbReference type="RuleBase" id="RU366026"/>
    </source>
</evidence>
<proteinExistence type="inferred from homology"/>
<dbReference type="InterPro" id="IPR016030">
    <property type="entry name" value="CblAdoTrfase-like"/>
</dbReference>
<gene>
    <name evidence="13" type="ORF">NBR_LOCUS20419</name>
</gene>
<evidence type="ECO:0000313" key="14">
    <source>
        <dbReference type="Proteomes" id="UP000271162"/>
    </source>
</evidence>
<dbReference type="Proteomes" id="UP000271162">
    <property type="component" value="Unassembled WGS sequence"/>
</dbReference>
<dbReference type="InterPro" id="IPR036451">
    <property type="entry name" value="CblAdoTrfase-like_sf"/>
</dbReference>
<comment type="catalytic activity">
    <reaction evidence="6">
        <text>cob(I)alamin-[corrinoid adenosyltransferase] + ATP = apo-[corrinoid adenosyltransferase] + adenosylcob(III)alamin + triphosphate</text>
        <dbReference type="Rhea" id="RHEA:56796"/>
        <dbReference type="Rhea" id="RHEA-COMP:14743"/>
        <dbReference type="Rhea" id="RHEA-COMP:14744"/>
        <dbReference type="ChEBI" id="CHEBI:18036"/>
        <dbReference type="ChEBI" id="CHEBI:18408"/>
        <dbReference type="ChEBI" id="CHEBI:30616"/>
        <dbReference type="ChEBI" id="CHEBI:60488"/>
        <dbReference type="ChEBI" id="CHEBI:83228"/>
    </reaction>
    <physiologicalReaction direction="left-to-right" evidence="6">
        <dbReference type="Rhea" id="RHEA:56797"/>
    </physiologicalReaction>
</comment>
<dbReference type="GO" id="GO:0008641">
    <property type="term" value="F:ubiquitin-like modifier activating enzyme activity"/>
    <property type="evidence" value="ECO:0007669"/>
    <property type="project" value="InterPro"/>
</dbReference>
<evidence type="ECO:0000256" key="6">
    <source>
        <dbReference type="ARBA" id="ARBA00051988"/>
    </source>
</evidence>
<dbReference type="WBParaSite" id="NBR_0002041801-mRNA-1">
    <property type="protein sequence ID" value="NBR_0002041801-mRNA-1"/>
    <property type="gene ID" value="NBR_0002041801"/>
</dbReference>
<dbReference type="EMBL" id="UYSL01025124">
    <property type="protein sequence ID" value="VDL84156.1"/>
    <property type="molecule type" value="Genomic_DNA"/>
</dbReference>
<dbReference type="OMA" id="KLITHQY"/>
<dbReference type="Pfam" id="PF00899">
    <property type="entry name" value="ThiF"/>
    <property type="match status" value="1"/>
</dbReference>
<dbReference type="FunFam" id="1.20.1200.10:FF:000001">
    <property type="entry name" value="Cob(I)yrinic acid a,c-diamide adenosyltransferase"/>
    <property type="match status" value="1"/>
</dbReference>
<accession>A0A0N4YT46</accession>
<evidence type="ECO:0000256" key="2">
    <source>
        <dbReference type="ARBA" id="ARBA00011233"/>
    </source>
</evidence>
<dbReference type="PANTHER" id="PTHR12213">
    <property type="entry name" value="CORRINOID ADENOSYLTRANSFERASE"/>
    <property type="match status" value="1"/>
</dbReference>
<keyword evidence="14" id="KW-1185">Reference proteome</keyword>
<feature type="domain" description="Cobalamin adenosyltransferase-like" evidence="12">
    <location>
        <begin position="7"/>
        <end position="172"/>
    </location>
</feature>
<dbReference type="InterPro" id="IPR035985">
    <property type="entry name" value="Ubiquitin-activating_enz"/>
</dbReference>
<comment type="subunit">
    <text evidence="2">Homotrimer.</text>
</comment>
<dbReference type="SUPFAM" id="SSF89028">
    <property type="entry name" value="Cobalamin adenosyltransferase-like"/>
    <property type="match status" value="1"/>
</dbReference>
<reference evidence="13 14" key="2">
    <citation type="submission" date="2018-11" db="EMBL/GenBank/DDBJ databases">
        <authorList>
            <consortium name="Pathogen Informatics"/>
        </authorList>
    </citation>
    <scope>NUCLEOTIDE SEQUENCE [LARGE SCALE GENOMIC DNA]</scope>
</reference>
<dbReference type="InterPro" id="IPR000594">
    <property type="entry name" value="ThiF_NAD_FAD-bd"/>
</dbReference>